<gene>
    <name evidence="4" type="ORF">HXA33_07820</name>
</gene>
<evidence type="ECO:0000256" key="2">
    <source>
        <dbReference type="SAM" id="Phobius"/>
    </source>
</evidence>
<evidence type="ECO:0000256" key="1">
    <source>
        <dbReference type="SAM" id="MobiDB-lite"/>
    </source>
</evidence>
<dbReference type="PIRSF" id="PIRSF026631">
    <property type="entry name" value="UCP026631"/>
    <property type="match status" value="1"/>
</dbReference>
<comment type="caution">
    <text evidence="4">The sequence shown here is derived from an EMBL/GenBank/DDBJ whole genome shotgun (WGS) entry which is preliminary data.</text>
</comment>
<reference evidence="4" key="1">
    <citation type="submission" date="2020-06" db="EMBL/GenBank/DDBJ databases">
        <title>Insight into the genomes of haloalkaliphilic bacilli from Kenyan soda lakes.</title>
        <authorList>
            <person name="Mwirichia R."/>
            <person name="Villamizar G.C."/>
            <person name="Poehlein A."/>
            <person name="Mugweru J."/>
            <person name="Kipnyargis A."/>
            <person name="Kiplimo D."/>
            <person name="Orwa P."/>
            <person name="Daniel R."/>
        </authorList>
    </citation>
    <scope>NUCLEOTIDE SEQUENCE</scope>
    <source>
        <strain evidence="4">B1096_S55</strain>
    </source>
</reference>
<evidence type="ECO:0000313" key="4">
    <source>
        <dbReference type="EMBL" id="MCR6096458.1"/>
    </source>
</evidence>
<organism evidence="4 5">
    <name type="scientific">Salipaludibacillus agaradhaerens</name>
    <name type="common">Bacillus agaradhaerens</name>
    <dbReference type="NCBI Taxonomy" id="76935"/>
    <lineage>
        <taxon>Bacteria</taxon>
        <taxon>Bacillati</taxon>
        <taxon>Bacillota</taxon>
        <taxon>Bacilli</taxon>
        <taxon>Bacillales</taxon>
        <taxon>Bacillaceae</taxon>
    </lineage>
</organism>
<accession>A0A9Q4B156</accession>
<feature type="domain" description="YdbS-like PH" evidence="3">
    <location>
        <begin position="442"/>
        <end position="486"/>
    </location>
</feature>
<evidence type="ECO:0000259" key="3">
    <source>
        <dbReference type="Pfam" id="PF03703"/>
    </source>
</evidence>
<dbReference type="PANTHER" id="PTHR34473:SF2">
    <property type="entry name" value="UPF0699 TRANSMEMBRANE PROTEIN YDBT"/>
    <property type="match status" value="1"/>
</dbReference>
<dbReference type="Proteomes" id="UP001057753">
    <property type="component" value="Unassembled WGS sequence"/>
</dbReference>
<proteinExistence type="predicted"/>
<dbReference type="Pfam" id="PF03703">
    <property type="entry name" value="bPH_2"/>
    <property type="match status" value="3"/>
</dbReference>
<keyword evidence="2" id="KW-0812">Transmembrane</keyword>
<feature type="transmembrane region" description="Helical" evidence="2">
    <location>
        <begin position="216"/>
        <end position="240"/>
    </location>
</feature>
<dbReference type="AlphaFoldDB" id="A0A9Q4B156"/>
<evidence type="ECO:0000313" key="5">
    <source>
        <dbReference type="Proteomes" id="UP001057753"/>
    </source>
</evidence>
<sequence length="520" mass="59352">MNSWKRQHPAAIFISFLSSLKEIVVSLIAVLIFGQTQAYTSLFYLIFFSAILFIALYSGFVSWWKFYYNLQEEELLIKKGLIFRKNRFIRKDRIQSIDINANIIQRLFRLVELRIETAGGGSEPEFSLVALKREEAQKIKKQLLKKKTPPTSHTMDQEHPVSPSSHDEVEGMLIPDDDHDSHDVTPQTIVSDDLIEEREEVEEQVDFKWELGTRRLILAALTSSGVGIAATFLAAVVSQLPQLLPEWLLDHVIGWFVHSSILLIASLLLVILFTAWLFTLVGTMLKYGYFILKKQGNDIHISRGVLEQRQLTLNAARITGVRLVQSPMRQLFNVVSIYVESAGGGTKDEDLSTILVPLCKRNEVKYILEQTVPEFAISPNYESLPKESLRRYMIRLAIPSLIVAAVTTYYLPYGWLAFVLPIVGASIGFAQFKTAGICHNEYMLCLKTRTIAKTEVYLPKKRIQDMSSSQHPLQKLDNLHTLSVSVLTTVLGKTFTMRHVSHEQMEKSYGWYSYEETKRE</sequence>
<name>A0A9Q4B156_SALAG</name>
<dbReference type="InterPro" id="IPR005182">
    <property type="entry name" value="YdbS-like_PH"/>
</dbReference>
<feature type="compositionally biased region" description="Basic and acidic residues" evidence="1">
    <location>
        <begin position="155"/>
        <end position="168"/>
    </location>
</feature>
<feature type="region of interest" description="Disordered" evidence="1">
    <location>
        <begin position="144"/>
        <end position="168"/>
    </location>
</feature>
<feature type="transmembrane region" description="Helical" evidence="2">
    <location>
        <begin position="260"/>
        <end position="285"/>
    </location>
</feature>
<feature type="transmembrane region" description="Helical" evidence="2">
    <location>
        <begin position="12"/>
        <end position="36"/>
    </location>
</feature>
<dbReference type="EMBL" id="JABXYM010000001">
    <property type="protein sequence ID" value="MCR6096458.1"/>
    <property type="molecule type" value="Genomic_DNA"/>
</dbReference>
<dbReference type="RefSeq" id="WP_257821063.1">
    <property type="nucleotide sequence ID" value="NZ_JABXYM010000001.1"/>
</dbReference>
<keyword evidence="5" id="KW-1185">Reference proteome</keyword>
<keyword evidence="2" id="KW-0472">Membrane</keyword>
<feature type="domain" description="YdbS-like PH" evidence="3">
    <location>
        <begin position="295"/>
        <end position="369"/>
    </location>
</feature>
<dbReference type="InterPro" id="IPR014529">
    <property type="entry name" value="UCP026631"/>
</dbReference>
<feature type="domain" description="YdbS-like PH" evidence="3">
    <location>
        <begin position="63"/>
        <end position="143"/>
    </location>
</feature>
<keyword evidence="2" id="KW-1133">Transmembrane helix</keyword>
<feature type="transmembrane region" description="Helical" evidence="2">
    <location>
        <begin position="42"/>
        <end position="64"/>
    </location>
</feature>
<dbReference type="PANTHER" id="PTHR34473">
    <property type="entry name" value="UPF0699 TRANSMEMBRANE PROTEIN YDBS"/>
    <property type="match status" value="1"/>
</dbReference>
<protein>
    <submittedName>
        <fullName evidence="4">PH domain-containing protein</fullName>
    </submittedName>
</protein>